<comment type="caution">
    <text evidence="9">The sequence shown here is derived from an EMBL/GenBank/DDBJ whole genome shotgun (WGS) entry which is preliminary data.</text>
</comment>
<dbReference type="Proteomes" id="UP000289340">
    <property type="component" value="Chromosome 17"/>
</dbReference>
<keyword evidence="3" id="KW-0238">DNA-binding</keyword>
<dbReference type="Pfam" id="PF23132">
    <property type="entry name" value="DUF7049"/>
    <property type="match status" value="1"/>
</dbReference>
<evidence type="ECO:0000256" key="1">
    <source>
        <dbReference type="ARBA" id="ARBA00004123"/>
    </source>
</evidence>
<proteinExistence type="predicted"/>
<dbReference type="Pfam" id="PF23133">
    <property type="entry name" value="DUF7050"/>
    <property type="match status" value="1"/>
</dbReference>
<evidence type="ECO:0000313" key="10">
    <source>
        <dbReference type="Proteomes" id="UP000289340"/>
    </source>
</evidence>
<keyword evidence="4" id="KW-0804">Transcription</keyword>
<evidence type="ECO:0000313" key="9">
    <source>
        <dbReference type="EMBL" id="RZB55382.1"/>
    </source>
</evidence>
<evidence type="ECO:0000256" key="2">
    <source>
        <dbReference type="ARBA" id="ARBA00023015"/>
    </source>
</evidence>
<evidence type="ECO:0000259" key="8">
    <source>
        <dbReference type="PROSITE" id="PS50888"/>
    </source>
</evidence>
<comment type="subcellular location">
    <subcellularLocation>
        <location evidence="1">Nucleus</location>
    </subcellularLocation>
</comment>
<dbReference type="SUPFAM" id="SSF47459">
    <property type="entry name" value="HLH, helix-loop-helix DNA-binding domain"/>
    <property type="match status" value="1"/>
</dbReference>
<sequence length="551" mass="62136">MHSMDGVFALPEAARADCLRSLVQSCGCTYVSLWQYDSNLSNVVCLFFLGSLFFLDGFYDATNNQQSSSLGSVAERLLHQYRALTFDVNDHEYVPGVVFRNQLPYIELQLLDLLRLTSTEIQTKFFQEAGIEIAVFMGCKNGEIELGFSNISQVDIQTTLKNLFPQDFYIHSQSTTDQNPPLSSSSSSSSFMSLSTGRPDQCSSSLLLSSIPGTSQYHFPQTLPTQTQTQTQTSPQYQALDLVPVIPSYFPTPEGEHEAIVKAFISVMSSSSTSTSQQHQPHQIVPKYTSVVHPGATAFNKCRPDTLNPNITPQLGSNFRSQSLQKRSFEFFRNLNNLTRMRERVTQPAPRPISTQHQYQQHTISERRRREKLNENFQALRTLLPPGTKKNKATILTTATETMRSLMDEIEKLNMRNQQLMTVLSVKEATATSTEENKAKPSSSYERLNVGVSHVSESSSSEEQMVNLQVTVRGESCLVDLLIQLLEFLERVQNVNFVSMDANNHITGETAINQLTFRLRIIEGIEWDEHAFEEAVRRVAADTIQWQPLEQ</sequence>
<evidence type="ECO:0000256" key="7">
    <source>
        <dbReference type="SAM" id="MobiDB-lite"/>
    </source>
</evidence>
<dbReference type="InterPro" id="IPR036638">
    <property type="entry name" value="HLH_DNA-bd_sf"/>
</dbReference>
<feature type="domain" description="BHLH" evidence="8">
    <location>
        <begin position="357"/>
        <end position="406"/>
    </location>
</feature>
<feature type="coiled-coil region" evidence="6">
    <location>
        <begin position="396"/>
        <end position="423"/>
    </location>
</feature>
<dbReference type="InterPro" id="IPR011598">
    <property type="entry name" value="bHLH_dom"/>
</dbReference>
<keyword evidence="2" id="KW-0805">Transcription regulation</keyword>
<gene>
    <name evidence="9" type="ORF">D0Y65_044957</name>
</gene>
<evidence type="ECO:0000256" key="5">
    <source>
        <dbReference type="ARBA" id="ARBA00023242"/>
    </source>
</evidence>
<dbReference type="PANTHER" id="PTHR46665:SF1">
    <property type="entry name" value="SPERMATOGENESIS- AND OOGENESIS-SPECIFIC BASIC HELIX-LOOP-HELIX-CONTAINING PROTEIN 1"/>
    <property type="match status" value="1"/>
</dbReference>
<dbReference type="InterPro" id="IPR045239">
    <property type="entry name" value="bHLH95_bHLH"/>
</dbReference>
<dbReference type="SMART" id="SM00353">
    <property type="entry name" value="HLH"/>
    <property type="match status" value="1"/>
</dbReference>
<accession>A0A445G2C1</accession>
<feature type="compositionally biased region" description="Low complexity" evidence="7">
    <location>
        <begin position="183"/>
        <end position="195"/>
    </location>
</feature>
<dbReference type="CDD" id="cd11393">
    <property type="entry name" value="bHLH_AtbHLH_like"/>
    <property type="match status" value="1"/>
</dbReference>
<protein>
    <submittedName>
        <fullName evidence="9">Putative transcription factor bHLH041</fullName>
    </submittedName>
</protein>
<evidence type="ECO:0000256" key="6">
    <source>
        <dbReference type="SAM" id="Coils"/>
    </source>
</evidence>
<evidence type="ECO:0000256" key="3">
    <source>
        <dbReference type="ARBA" id="ARBA00023125"/>
    </source>
</evidence>
<dbReference type="AlphaFoldDB" id="A0A445G2C1"/>
<dbReference type="GO" id="GO:0003677">
    <property type="term" value="F:DNA binding"/>
    <property type="evidence" value="ECO:0007669"/>
    <property type="project" value="UniProtKB-KW"/>
</dbReference>
<dbReference type="PROSITE" id="PS50888">
    <property type="entry name" value="BHLH"/>
    <property type="match status" value="1"/>
</dbReference>
<organism evidence="9 10">
    <name type="scientific">Glycine soja</name>
    <name type="common">Wild soybean</name>
    <dbReference type="NCBI Taxonomy" id="3848"/>
    <lineage>
        <taxon>Eukaryota</taxon>
        <taxon>Viridiplantae</taxon>
        <taxon>Streptophyta</taxon>
        <taxon>Embryophyta</taxon>
        <taxon>Tracheophyta</taxon>
        <taxon>Spermatophyta</taxon>
        <taxon>Magnoliopsida</taxon>
        <taxon>eudicotyledons</taxon>
        <taxon>Gunneridae</taxon>
        <taxon>Pentapetalae</taxon>
        <taxon>rosids</taxon>
        <taxon>fabids</taxon>
        <taxon>Fabales</taxon>
        <taxon>Fabaceae</taxon>
        <taxon>Papilionoideae</taxon>
        <taxon>50 kb inversion clade</taxon>
        <taxon>NPAAA clade</taxon>
        <taxon>indigoferoid/millettioid clade</taxon>
        <taxon>Phaseoleae</taxon>
        <taxon>Glycine</taxon>
        <taxon>Glycine subgen. Soja</taxon>
    </lineage>
</organism>
<name>A0A445G2C1_GLYSO</name>
<dbReference type="Pfam" id="PF00010">
    <property type="entry name" value="HLH"/>
    <property type="match status" value="1"/>
</dbReference>
<keyword evidence="10" id="KW-1185">Reference proteome</keyword>
<dbReference type="InterPro" id="IPR044658">
    <property type="entry name" value="bHLH92/bHLH041-like"/>
</dbReference>
<feature type="region of interest" description="Disordered" evidence="7">
    <location>
        <begin position="174"/>
        <end position="197"/>
    </location>
</feature>
<dbReference type="GO" id="GO:0046983">
    <property type="term" value="F:protein dimerization activity"/>
    <property type="evidence" value="ECO:0007669"/>
    <property type="project" value="InterPro"/>
</dbReference>
<dbReference type="EMBL" id="QZWG01000017">
    <property type="protein sequence ID" value="RZB55382.1"/>
    <property type="molecule type" value="Genomic_DNA"/>
</dbReference>
<dbReference type="InterPro" id="IPR055478">
    <property type="entry name" value="DUF7050"/>
</dbReference>
<reference evidence="9 10" key="1">
    <citation type="submission" date="2018-09" db="EMBL/GenBank/DDBJ databases">
        <title>A high-quality reference genome of wild soybean provides a powerful tool to mine soybean genomes.</title>
        <authorList>
            <person name="Xie M."/>
            <person name="Chung C.Y.L."/>
            <person name="Li M.-W."/>
            <person name="Wong F.-L."/>
            <person name="Chan T.-F."/>
            <person name="Lam H.-M."/>
        </authorList>
    </citation>
    <scope>NUCLEOTIDE SEQUENCE [LARGE SCALE GENOMIC DNA]</scope>
    <source>
        <strain evidence="10">cv. W05</strain>
        <tissue evidence="9">Hypocotyl of etiolated seedlings</tissue>
    </source>
</reference>
<dbReference type="Gene3D" id="4.10.280.10">
    <property type="entry name" value="Helix-loop-helix DNA-binding domain"/>
    <property type="match status" value="1"/>
</dbReference>
<keyword evidence="6" id="KW-0175">Coiled coil</keyword>
<dbReference type="PANTHER" id="PTHR46665">
    <property type="entry name" value="TRANSCRIPTION FACTOR BHLH041-RELATED-RELATED"/>
    <property type="match status" value="1"/>
</dbReference>
<dbReference type="GO" id="GO:0005634">
    <property type="term" value="C:nucleus"/>
    <property type="evidence" value="ECO:0007669"/>
    <property type="project" value="UniProtKB-SubCell"/>
</dbReference>
<evidence type="ECO:0000256" key="4">
    <source>
        <dbReference type="ARBA" id="ARBA00023163"/>
    </source>
</evidence>
<keyword evidence="5" id="KW-0539">Nucleus</keyword>
<dbReference type="InterPro" id="IPR055477">
    <property type="entry name" value="DUF7049"/>
</dbReference>